<evidence type="ECO:0000313" key="2">
    <source>
        <dbReference type="Proteomes" id="UP000515203"/>
    </source>
</evidence>
<dbReference type="InParanoid" id="A0A6P3FAX2"/>
<dbReference type="GeneID" id="101577389"/>
<name>A0A6P3FAX2_OCTDE</name>
<dbReference type="CTD" id="100500938"/>
<dbReference type="OrthoDB" id="9799303at2759"/>
<dbReference type="AlphaFoldDB" id="A0A6P3FAX2"/>
<gene>
    <name evidence="3" type="primary">Ccdc179</name>
</gene>
<feature type="region of interest" description="Disordered" evidence="1">
    <location>
        <begin position="47"/>
        <end position="68"/>
    </location>
</feature>
<dbReference type="RefSeq" id="XP_004642751.2">
    <property type="nucleotide sequence ID" value="XM_004642694.2"/>
</dbReference>
<keyword evidence="2" id="KW-1185">Reference proteome</keyword>
<evidence type="ECO:0000313" key="3">
    <source>
        <dbReference type="RefSeq" id="XP_004642751.2"/>
    </source>
</evidence>
<proteinExistence type="predicted"/>
<accession>A0A6P3FAX2</accession>
<reference evidence="3" key="1">
    <citation type="submission" date="2025-08" db="UniProtKB">
        <authorList>
            <consortium name="RefSeq"/>
        </authorList>
    </citation>
    <scope>IDENTIFICATION</scope>
</reference>
<sequence length="68" mass="7979">MCLRVQDDEPAQVYPEGPRRPHPSEVNARQSADRRILYLRNLRKQKRKLSKQFMKPAPTPEPGLLWPS</sequence>
<feature type="region of interest" description="Disordered" evidence="1">
    <location>
        <begin position="1"/>
        <end position="34"/>
    </location>
</feature>
<protein>
    <submittedName>
        <fullName evidence="3">Coiled-coil domain-containing protein 179</fullName>
    </submittedName>
</protein>
<organism evidence="2 3">
    <name type="scientific">Octodon degus</name>
    <name type="common">Degu</name>
    <name type="synonym">Sciurus degus</name>
    <dbReference type="NCBI Taxonomy" id="10160"/>
    <lineage>
        <taxon>Eukaryota</taxon>
        <taxon>Metazoa</taxon>
        <taxon>Chordata</taxon>
        <taxon>Craniata</taxon>
        <taxon>Vertebrata</taxon>
        <taxon>Euteleostomi</taxon>
        <taxon>Mammalia</taxon>
        <taxon>Eutheria</taxon>
        <taxon>Euarchontoglires</taxon>
        <taxon>Glires</taxon>
        <taxon>Rodentia</taxon>
        <taxon>Hystricomorpha</taxon>
        <taxon>Octodontidae</taxon>
        <taxon>Octodon</taxon>
    </lineage>
</organism>
<dbReference type="Proteomes" id="UP000515203">
    <property type="component" value="Unplaced"/>
</dbReference>
<evidence type="ECO:0000256" key="1">
    <source>
        <dbReference type="SAM" id="MobiDB-lite"/>
    </source>
</evidence>
<dbReference type="FunCoup" id="A0A6P3FAX2">
    <property type="interactions" value="2"/>
</dbReference>